<comment type="caution">
    <text evidence="3">The sequence shown here is derived from an EMBL/GenBank/DDBJ whole genome shotgun (WGS) entry which is preliminary data.</text>
</comment>
<keyword evidence="1" id="KW-0175">Coiled coil</keyword>
<feature type="region of interest" description="Disordered" evidence="2">
    <location>
        <begin position="296"/>
        <end position="345"/>
    </location>
</feature>
<evidence type="ECO:0000256" key="1">
    <source>
        <dbReference type="SAM" id="Coils"/>
    </source>
</evidence>
<feature type="coiled-coil region" evidence="1">
    <location>
        <begin position="1374"/>
        <end position="1401"/>
    </location>
</feature>
<accession>A0A833L494</accession>
<protein>
    <submittedName>
        <fullName evidence="3">Uncharacterized protein</fullName>
    </submittedName>
</protein>
<feature type="region of interest" description="Disordered" evidence="2">
    <location>
        <begin position="360"/>
        <end position="399"/>
    </location>
</feature>
<gene>
    <name evidence="3" type="ORF">FD145_589</name>
</gene>
<dbReference type="EMBL" id="WPAF01000007">
    <property type="protein sequence ID" value="KAF0134571.1"/>
    <property type="molecule type" value="Genomic_DNA"/>
</dbReference>
<feature type="coiled-coil region" evidence="1">
    <location>
        <begin position="424"/>
        <end position="479"/>
    </location>
</feature>
<evidence type="ECO:0000313" key="4">
    <source>
        <dbReference type="Proteomes" id="UP000488506"/>
    </source>
</evidence>
<feature type="compositionally biased region" description="Low complexity" evidence="2">
    <location>
        <begin position="367"/>
        <end position="399"/>
    </location>
</feature>
<evidence type="ECO:0000313" key="3">
    <source>
        <dbReference type="EMBL" id="KAF0134571.1"/>
    </source>
</evidence>
<proteinExistence type="predicted"/>
<reference evidence="3 4" key="1">
    <citation type="submission" date="2019-12" db="EMBL/GenBank/DDBJ databases">
        <authorList>
            <person name="Wolfe R."/>
            <person name="Danczak R."/>
            <person name="Wilkins M."/>
        </authorList>
    </citation>
    <scope>NUCLEOTIDE SEQUENCE [LARGE SCALE GENOMIC DNA]</scope>
    <source>
        <strain evidence="3">X2_MaxBin.013</strain>
    </source>
</reference>
<name>A0A833L494_UNCSA</name>
<feature type="coiled-coil region" evidence="1">
    <location>
        <begin position="1523"/>
        <end position="1574"/>
    </location>
</feature>
<dbReference type="Proteomes" id="UP000488506">
    <property type="component" value="Unassembled WGS sequence"/>
</dbReference>
<evidence type="ECO:0000256" key="2">
    <source>
        <dbReference type="SAM" id="MobiDB-lite"/>
    </source>
</evidence>
<organism evidence="3 4">
    <name type="scientific">Candidatus Saganbacteria bacterium</name>
    <dbReference type="NCBI Taxonomy" id="2575572"/>
    <lineage>
        <taxon>Bacteria</taxon>
        <taxon>Bacillati</taxon>
        <taxon>Saganbacteria</taxon>
    </lineage>
</organism>
<sequence length="1621" mass="182809">MPYACGWCIFFEGGIMTTPANNLEQIKSAWNNFFRVNIAKQNTEILNKIVEVLKNNDSKQWIIYVKKDVQGKIQLCKQGDTGAIKIDLHDGLSVAEAKTLGIDITRGINKIAAHGWRLDKEKGIQQGPGAQVIDGNEVVKFDQAIREYASAKGWTFEEAQKAYYSREIQFGRQDLVLQAKNREAAYKTLVEKTKNCKKYDEFIKVIKSEFGIKSEQNPILLNLYNLHELKKIGFKDAEQRAKAAALVIKFASASQTSKQFQEEVLGLPAPIKTRYEGQMALPSIIAWAKAAQEYEQAKEEDSAATIPGDSIPPIEPQADNPPLSMVGKGAPRVPEGQGLKMQPLNRREYVRDLSQQSTNLRIDRQNDASPAAPNSAPKPDPSKPSSTPAAGSRPASPAAAPQLITTNSNAVQKIVECQAPIRQIEVLRKTSEQYHARLKRLKKQIQRAGKNTKKQRRLIQQYNQNVDRYRAINERWRELAAVLENSTKAVFTYIQEIYFNAFMAASPTREAAAKWNAFVRMLESAQVNYREINLFIRLSNPRLSKEDRNLLFNFYAKKDNKLEAAVRQRIITAWRESVDSYNGWHGRNYHISASVFLDIVSQQSGILRNERILGKIFKGKLTEVLTVVGPQEMRRLLGLSKEELFREIDIASKESSSYPIGSSSKILAMKRLGDLHAIAYARGFSLFDYNYQHFIKELPGLENQDYRLVSFFNEVAESHEKTDDAKYRQEFSKYLTSVFERYLKLPVNQYDKRILFLKLLSTLYAMALKIGISKEEFNKIYASAKDKIRPPVSGGQNINTLAELKTRIPISVGSNGLPQEVVAILRATGDYALVAKNLNEIIFTNNIHSGPLGIKPQGLALSAFGIVVIDAVNERGKIRSAWEIAAILVHEAAHVLWFKNVQGLLLSSTPDERNAFLATKNFLDKYLQNNKSIDRNTKQEILRYIALNKYAVMGANYALGYEQNNMQVNLYQQMPVMREGLPKPEDLDLENYPANLAMHFVDKNFDDIIKYLEINHAGKAFIQSLLKGEISLKVSYAQSGKEPIKVKIQVVGSDGIIRDINNEELSALQAIYKKLSPTQQPTPEYLAAWFNAYSKQNFRTKSKTIWGKAIVLKAIKRAKNYRNVPKNIQTKHRQFIRGLYSIFSSKKLSRAIDSGRINAIFDAVFGLLFGKVNMKDLQKFLKLNPNNFDVWAILMIYNLVKNEKNKRIQLALINMATGSMNQTLQKAGGRFELSIEFTKFEAYQLLTAVLLCQEAEKNMPPVPAPTPAPMPKVSSPAPAAPVMPARTAPPIPAEKTVPAAQAKALVDETWGNFNLFERVVGRLKTQEALDLASGGRVKMGDQNALDALVYGQRREIQALVRPILALTAQGKPVSEKMIQDLQAKKQQLNNSREKISDVLSNRFDQYSKLIVGLKELYVRVKTSNPELAVQLKQAHDEYVKQVKNPESIEAYNEKRKALENIIKKAKIIPVAAASSASPTVKKPAVAKAALKPVVSGSTLKITPSSSDVSPASTTGQESWHARLEKLAKANEEVRLDLEAYRNHERKINELDKRIQEIELRLKTLHDLKQDYKNKGRITPKSILGRIENNTIERGKLMQSYQTWFKSRERLKRSLDSVLSNQ</sequence>